<dbReference type="Proteomes" id="UP000187209">
    <property type="component" value="Unassembled WGS sequence"/>
</dbReference>
<sequence>MDNRSRRMKSLITGVSDLLTLNHPINKSIKPSQVYHDYFGDSPIKNSYTPVIPKKQVSNCEIESHPLGCNCLYYKAPFHYVSTSLVSTSHSGRTKISTPSPIKSTAKEVITKGSFQKHTNDSSMFPYGMPITRKETLNQVKNEKYSRQISNAGRRIFY</sequence>
<dbReference type="EMBL" id="MPUH01000623">
    <property type="protein sequence ID" value="OMJ76599.1"/>
    <property type="molecule type" value="Genomic_DNA"/>
</dbReference>
<accession>A0A1R2BIM9</accession>
<dbReference type="AlphaFoldDB" id="A0A1R2BIM9"/>
<name>A0A1R2BIM9_9CILI</name>
<gene>
    <name evidence="1" type="ORF">SteCoe_24008</name>
</gene>
<proteinExistence type="predicted"/>
<evidence type="ECO:0000313" key="2">
    <source>
        <dbReference type="Proteomes" id="UP000187209"/>
    </source>
</evidence>
<comment type="caution">
    <text evidence="1">The sequence shown here is derived from an EMBL/GenBank/DDBJ whole genome shotgun (WGS) entry which is preliminary data.</text>
</comment>
<keyword evidence="2" id="KW-1185">Reference proteome</keyword>
<reference evidence="1 2" key="1">
    <citation type="submission" date="2016-11" db="EMBL/GenBank/DDBJ databases">
        <title>The macronuclear genome of Stentor coeruleus: a giant cell with tiny introns.</title>
        <authorList>
            <person name="Slabodnick M."/>
            <person name="Ruby J.G."/>
            <person name="Reiff S.B."/>
            <person name="Swart E.C."/>
            <person name="Gosai S."/>
            <person name="Prabakaran S."/>
            <person name="Witkowska E."/>
            <person name="Larue G.E."/>
            <person name="Fisher S."/>
            <person name="Freeman R.M."/>
            <person name="Gunawardena J."/>
            <person name="Chu W."/>
            <person name="Stover N.A."/>
            <person name="Gregory B.D."/>
            <person name="Nowacki M."/>
            <person name="Derisi J."/>
            <person name="Roy S.W."/>
            <person name="Marshall W.F."/>
            <person name="Sood P."/>
        </authorList>
    </citation>
    <scope>NUCLEOTIDE SEQUENCE [LARGE SCALE GENOMIC DNA]</scope>
    <source>
        <strain evidence="1">WM001</strain>
    </source>
</reference>
<organism evidence="1 2">
    <name type="scientific">Stentor coeruleus</name>
    <dbReference type="NCBI Taxonomy" id="5963"/>
    <lineage>
        <taxon>Eukaryota</taxon>
        <taxon>Sar</taxon>
        <taxon>Alveolata</taxon>
        <taxon>Ciliophora</taxon>
        <taxon>Postciliodesmatophora</taxon>
        <taxon>Heterotrichea</taxon>
        <taxon>Heterotrichida</taxon>
        <taxon>Stentoridae</taxon>
        <taxon>Stentor</taxon>
    </lineage>
</organism>
<protein>
    <submittedName>
        <fullName evidence="1">Uncharacterized protein</fullName>
    </submittedName>
</protein>
<evidence type="ECO:0000313" key="1">
    <source>
        <dbReference type="EMBL" id="OMJ76599.1"/>
    </source>
</evidence>